<feature type="site" description="Critical for catalysis" evidence="19">
    <location>
        <position position="232"/>
    </location>
</feature>
<feature type="binding site" evidence="17">
    <location>
        <position position="354"/>
    </location>
    <ligand>
        <name>NADP(+)</name>
        <dbReference type="ChEBI" id="CHEBI:58349"/>
    </ligand>
</feature>
<evidence type="ECO:0000256" key="13">
    <source>
        <dbReference type="ARBA" id="ARBA00023211"/>
    </source>
</evidence>
<dbReference type="Gene3D" id="3.40.718.10">
    <property type="entry name" value="Isopropylmalate Dehydrogenase"/>
    <property type="match status" value="1"/>
</dbReference>
<dbReference type="Pfam" id="PF00180">
    <property type="entry name" value="Iso_dh"/>
    <property type="match status" value="1"/>
</dbReference>
<evidence type="ECO:0000256" key="9">
    <source>
        <dbReference type="ARBA" id="ARBA00022723"/>
    </source>
</evidence>
<dbReference type="GO" id="GO:0051287">
    <property type="term" value="F:NAD binding"/>
    <property type="evidence" value="ECO:0007669"/>
    <property type="project" value="InterPro"/>
</dbReference>
<evidence type="ECO:0000313" key="23">
    <source>
        <dbReference type="EMBL" id="ROM34349.1"/>
    </source>
</evidence>
<feature type="binding site" evidence="17">
    <location>
        <begin position="341"/>
        <end position="347"/>
    </location>
    <ligand>
        <name>NADP(+)</name>
        <dbReference type="ChEBI" id="CHEBI:58349"/>
    </ligand>
</feature>
<dbReference type="AlphaFoldDB" id="A0A423ESQ3"/>
<evidence type="ECO:0000259" key="22">
    <source>
        <dbReference type="SMART" id="SM01329"/>
    </source>
</evidence>
<dbReference type="InterPro" id="IPR004439">
    <property type="entry name" value="Isocitrate_DH_NADP_dimer_prok"/>
</dbReference>
<feature type="modified residue" description="N6-succinyllysine" evidence="20">
    <location>
        <position position="244"/>
    </location>
</feature>
<evidence type="ECO:0000256" key="3">
    <source>
        <dbReference type="ARBA" id="ARBA00011738"/>
    </source>
</evidence>
<evidence type="ECO:0000256" key="17">
    <source>
        <dbReference type="PIRSR" id="PIRSR604439-2"/>
    </source>
</evidence>
<dbReference type="EMBL" id="MOAY01000081">
    <property type="protein sequence ID" value="ROM34349.1"/>
    <property type="molecule type" value="Genomic_DNA"/>
</dbReference>
<dbReference type="NCBIfam" id="TIGR00183">
    <property type="entry name" value="prok_nadp_idh"/>
    <property type="match status" value="1"/>
</dbReference>
<evidence type="ECO:0000256" key="12">
    <source>
        <dbReference type="ARBA" id="ARBA00023002"/>
    </source>
</evidence>
<feature type="binding site" evidence="17">
    <location>
        <position position="106"/>
    </location>
    <ligand>
        <name>NADP(+)</name>
        <dbReference type="ChEBI" id="CHEBI:58349"/>
    </ligand>
</feature>
<dbReference type="PANTHER" id="PTHR43504:SF1">
    <property type="entry name" value="ISOCITRATE DEHYDROGENASE [NADP]"/>
    <property type="match status" value="1"/>
</dbReference>
<evidence type="ECO:0000256" key="14">
    <source>
        <dbReference type="ARBA" id="ARBA00023554"/>
    </source>
</evidence>
<evidence type="ECO:0000256" key="8">
    <source>
        <dbReference type="ARBA" id="ARBA00022553"/>
    </source>
</evidence>
<reference evidence="23 24" key="1">
    <citation type="submission" date="2016-10" db="EMBL/GenBank/DDBJ databases">
        <title>Comparative genome analysis of multiple Pseudomonas spp. focuses on biocontrol and plant growth promoting traits.</title>
        <authorList>
            <person name="Tao X.-Y."/>
            <person name="Taylor C.G."/>
        </authorList>
    </citation>
    <scope>NUCLEOTIDE SEQUENCE [LARGE SCALE GENOMIC DNA]</scope>
    <source>
        <strain evidence="23 24">29G9</strain>
    </source>
</reference>
<dbReference type="FunFam" id="3.40.718.10:FF:000005">
    <property type="entry name" value="Isocitrate dehydrogenase [NADP]"/>
    <property type="match status" value="1"/>
</dbReference>
<keyword evidence="13 18" id="KW-0464">Manganese</keyword>
<feature type="binding site" evidence="16">
    <location>
        <position position="121"/>
    </location>
    <ligand>
        <name>D-threo-isocitrate</name>
        <dbReference type="ChEBI" id="CHEBI:15562"/>
    </ligand>
</feature>
<feature type="binding site" evidence="16">
    <location>
        <position position="155"/>
    </location>
    <ligand>
        <name>D-threo-isocitrate</name>
        <dbReference type="ChEBI" id="CHEBI:15562"/>
    </ligand>
</feature>
<keyword evidence="6 21" id="KW-0329">Glyoxylate bypass</keyword>
<comment type="catalytic activity">
    <reaction evidence="14">
        <text>D-threo-isocitrate + NADP(+) = 2-oxoglutarate + CO2 + NADPH</text>
        <dbReference type="Rhea" id="RHEA:19629"/>
        <dbReference type="ChEBI" id="CHEBI:15562"/>
        <dbReference type="ChEBI" id="CHEBI:16526"/>
        <dbReference type="ChEBI" id="CHEBI:16810"/>
        <dbReference type="ChEBI" id="CHEBI:57783"/>
        <dbReference type="ChEBI" id="CHEBI:58349"/>
        <dbReference type="EC" id="1.1.1.42"/>
    </reaction>
</comment>
<protein>
    <recommendedName>
        <fullName evidence="5 21">Isocitrate dehydrogenase [NADP]</fullName>
        <ecNumber evidence="4 21">1.1.1.42</ecNumber>
    </recommendedName>
</protein>
<sequence length="418" mass="45416">MGYKKIQVPAVGDKITVNADHSLNVPDNPIIPYIEGDGIGVDISPVMIKVVDAAVQKAYGGKRKISWMEVYAGEKATQVYDQDTWLPQETLDAVKDYVVSIKGPLTTPVGGGIRSLNVALRQQLDLYVCLRPVRWFEGVPSPVKKPGDVDMTIFRENSEDIYAGIEWKAGSPEAIKVIKFLKEEMGVTKIRFDQDCGIGVKPVSKEGTKRLARKALQYVVDNDRDSLTIVHKGNIMKFTEGAFKEWAYEVAAEEFGATLLDGGPWMQFKNPKTGKNVVVKDAIADAMLQQILLRPAEYDVIATLNLNGDYLSDALAAEVGGIGIAPGANLSDTVAMFEATHGTAPKYAGKDQVNPGSLILSAEMMLRHMGWTEAADLIIKGTNGAISAKTVTYDFERLMDGAKLVSSSGFGDALISHM</sequence>
<dbReference type="GO" id="GO:0000287">
    <property type="term" value="F:magnesium ion binding"/>
    <property type="evidence" value="ECO:0007669"/>
    <property type="project" value="InterPro"/>
</dbReference>
<evidence type="ECO:0000256" key="21">
    <source>
        <dbReference type="RuleBase" id="RU004446"/>
    </source>
</evidence>
<comment type="caution">
    <text evidence="23">The sequence shown here is derived from an EMBL/GenBank/DDBJ whole genome shotgun (WGS) entry which is preliminary data.</text>
</comment>
<dbReference type="GO" id="GO:0006097">
    <property type="term" value="P:glyoxylate cycle"/>
    <property type="evidence" value="ECO:0007669"/>
    <property type="project" value="UniProtKB-KW"/>
</dbReference>
<feature type="domain" description="Isopropylmalate dehydrogenase-like" evidence="22">
    <location>
        <begin position="30"/>
        <end position="414"/>
    </location>
</feature>
<keyword evidence="8" id="KW-0597">Phosphoprotein</keyword>
<dbReference type="PROSITE" id="PS00470">
    <property type="entry name" value="IDH_IMDH"/>
    <property type="match status" value="1"/>
</dbReference>
<proteinExistence type="inferred from homology"/>
<feature type="binding site" evidence="16">
    <location>
        <position position="115"/>
    </location>
    <ligand>
        <name>D-threo-isocitrate</name>
        <dbReference type="ChEBI" id="CHEBI:15562"/>
    </ligand>
</feature>
<dbReference type="NCBIfam" id="NF005425">
    <property type="entry name" value="PRK07006.1"/>
    <property type="match status" value="1"/>
</dbReference>
<accession>A0A423ESQ3</accession>
<comment type="subunit">
    <text evidence="3">Homodimer.</text>
</comment>
<feature type="binding site" evidence="18">
    <location>
        <position position="309"/>
    </location>
    <ligand>
        <name>Mg(2+)</name>
        <dbReference type="ChEBI" id="CHEBI:18420"/>
    </ligand>
</feature>
<evidence type="ECO:0000256" key="4">
    <source>
        <dbReference type="ARBA" id="ARBA00013013"/>
    </source>
</evidence>
<keyword evidence="9 21" id="KW-0479">Metal-binding</keyword>
<comment type="function">
    <text evidence="15">Catalyzes the oxidative decarboxylation of isocitrate to 2-oxoglutarate and carbon dioxide with the concomitant reduction of NADP(+).</text>
</comment>
<feature type="binding site" evidence="16">
    <location>
        <position position="117"/>
    </location>
    <ligand>
        <name>D-threo-isocitrate</name>
        <dbReference type="ChEBI" id="CHEBI:15562"/>
    </ligand>
</feature>
<evidence type="ECO:0000256" key="2">
    <source>
        <dbReference type="ARBA" id="ARBA00007769"/>
    </source>
</evidence>
<evidence type="ECO:0000256" key="11">
    <source>
        <dbReference type="ARBA" id="ARBA00022857"/>
    </source>
</evidence>
<evidence type="ECO:0000256" key="19">
    <source>
        <dbReference type="PIRSR" id="PIRSR604439-4"/>
    </source>
</evidence>
<evidence type="ECO:0000256" key="1">
    <source>
        <dbReference type="ARBA" id="ARBA00001936"/>
    </source>
</evidence>
<dbReference type="EC" id="1.1.1.42" evidence="4 21"/>
<evidence type="ECO:0000313" key="24">
    <source>
        <dbReference type="Proteomes" id="UP000284656"/>
    </source>
</evidence>
<dbReference type="InterPro" id="IPR019818">
    <property type="entry name" value="IsoCit/isopropylmalate_DH_CS"/>
</dbReference>
<evidence type="ECO:0000256" key="6">
    <source>
        <dbReference type="ARBA" id="ARBA00022435"/>
    </source>
</evidence>
<gene>
    <name evidence="23" type="ORF">BK648_21420</name>
</gene>
<keyword evidence="7 21" id="KW-0816">Tricarboxylic acid cycle</keyword>
<dbReference type="InterPro" id="IPR024084">
    <property type="entry name" value="IsoPropMal-DH-like_dom"/>
</dbReference>
<feature type="site" description="Critical for catalysis" evidence="19">
    <location>
        <position position="162"/>
    </location>
</feature>
<feature type="modified residue" description="Phosphoserine" evidence="20">
    <location>
        <position position="115"/>
    </location>
</feature>
<keyword evidence="10 18" id="KW-0460">Magnesium</keyword>
<feature type="binding site" evidence="17">
    <location>
        <position position="397"/>
    </location>
    <ligand>
        <name>NADP(+)</name>
        <dbReference type="ChEBI" id="CHEBI:58349"/>
    </ligand>
</feature>
<name>A0A423ESQ3_9PSED</name>
<comment type="cofactor">
    <cofactor evidence="18">
        <name>Mg(2+)</name>
        <dbReference type="ChEBI" id="CHEBI:18420"/>
    </cofactor>
    <cofactor evidence="18">
        <name>Mn(2+)</name>
        <dbReference type="ChEBI" id="CHEBI:29035"/>
    </cofactor>
    <text evidence="18">Binds 1 Mg(2+) or Mn(2+) ion per subunit.</text>
</comment>
<evidence type="ECO:0000256" key="7">
    <source>
        <dbReference type="ARBA" id="ARBA00022532"/>
    </source>
</evidence>
<evidence type="ECO:0000256" key="10">
    <source>
        <dbReference type="ARBA" id="ARBA00022842"/>
    </source>
</evidence>
<feature type="binding site" evidence="17">
    <location>
        <position position="393"/>
    </location>
    <ligand>
        <name>NADP(+)</name>
        <dbReference type="ChEBI" id="CHEBI:58349"/>
    </ligand>
</feature>
<dbReference type="Proteomes" id="UP000284656">
    <property type="component" value="Unassembled WGS sequence"/>
</dbReference>
<evidence type="ECO:0000256" key="15">
    <source>
        <dbReference type="ARBA" id="ARBA00046127"/>
    </source>
</evidence>
<dbReference type="GO" id="GO:0004450">
    <property type="term" value="F:isocitrate dehydrogenase (NADP+) activity"/>
    <property type="evidence" value="ECO:0007669"/>
    <property type="project" value="UniProtKB-UniRule"/>
</dbReference>
<dbReference type="PANTHER" id="PTHR43504">
    <property type="entry name" value="ISOCITRATE DEHYDROGENASE [NADP]"/>
    <property type="match status" value="1"/>
</dbReference>
<feature type="modified residue" description="N6-succinyllysine" evidence="20">
    <location>
        <position position="102"/>
    </location>
</feature>
<dbReference type="SUPFAM" id="SSF53659">
    <property type="entry name" value="Isocitrate/Isopropylmalate dehydrogenase-like"/>
    <property type="match status" value="1"/>
</dbReference>
<dbReference type="GO" id="GO:0006099">
    <property type="term" value="P:tricarboxylic acid cycle"/>
    <property type="evidence" value="ECO:0007669"/>
    <property type="project" value="UniProtKB-UniRule"/>
</dbReference>
<comment type="cofactor">
    <cofactor evidence="1">
        <name>Mn(2+)</name>
        <dbReference type="ChEBI" id="CHEBI:29035"/>
    </cofactor>
</comment>
<evidence type="ECO:0000256" key="5">
    <source>
        <dbReference type="ARBA" id="ARBA00019562"/>
    </source>
</evidence>
<keyword evidence="11 17" id="KW-0521">NADP</keyword>
<dbReference type="SMART" id="SM01329">
    <property type="entry name" value="Iso_dh"/>
    <property type="match status" value="1"/>
</dbReference>
<evidence type="ECO:0000256" key="18">
    <source>
        <dbReference type="PIRSR" id="PIRSR604439-3"/>
    </source>
</evidence>
<evidence type="ECO:0000256" key="16">
    <source>
        <dbReference type="PIRSR" id="PIRSR604439-1"/>
    </source>
</evidence>
<keyword evidence="12" id="KW-0560">Oxidoreductase</keyword>
<evidence type="ECO:0000256" key="20">
    <source>
        <dbReference type="PIRSR" id="PIRSR604439-5"/>
    </source>
</evidence>
<dbReference type="RefSeq" id="WP_123718723.1">
    <property type="nucleotide sequence ID" value="NZ_MOAY01000081.1"/>
</dbReference>
<organism evidence="23 24">
    <name type="scientific">Pseudomonas poae</name>
    <dbReference type="NCBI Taxonomy" id="200451"/>
    <lineage>
        <taxon>Bacteria</taxon>
        <taxon>Pseudomonadati</taxon>
        <taxon>Pseudomonadota</taxon>
        <taxon>Gammaproteobacteria</taxon>
        <taxon>Pseudomonadales</taxon>
        <taxon>Pseudomonadaceae</taxon>
        <taxon>Pseudomonas</taxon>
    </lineage>
</organism>
<comment type="similarity">
    <text evidence="2">Belongs to the isocitrate and isopropylmalate dehydrogenases family.</text>
</comment>
<feature type="modified residue" description="N6-acetyllysine" evidence="20">
    <location>
        <position position="144"/>
    </location>
</feature>
<feature type="binding site" evidence="16">
    <location>
        <position position="131"/>
    </location>
    <ligand>
        <name>D-threo-isocitrate</name>
        <dbReference type="ChEBI" id="CHEBI:15562"/>
    </ligand>
</feature>